<dbReference type="InterPro" id="IPR036291">
    <property type="entry name" value="NAD(P)-bd_dom_sf"/>
</dbReference>
<dbReference type="AlphaFoldDB" id="A0A0R2AWW2"/>
<evidence type="ECO:0000313" key="1">
    <source>
        <dbReference type="EMBL" id="KRM71375.1"/>
    </source>
</evidence>
<sequence>MIMGDLLANKTILVMGVANRRSIAWGCAQIMQEQGANLIYTYQNERLKKGLLKLVGDEASLFECDVADDNSIAQAFNEIKHDMVSSMGSFMRSLMHLKQNLKVRSQMRLVQVFKLHLMCLLIL</sequence>
<dbReference type="InterPro" id="IPR002347">
    <property type="entry name" value="SDR_fam"/>
</dbReference>
<gene>
    <name evidence="1" type="ORF">FC48_GL001312</name>
</gene>
<dbReference type="PATRIC" id="fig|1423772.3.peg.1402"/>
<dbReference type="Proteomes" id="UP000051612">
    <property type="component" value="Unassembled WGS sequence"/>
</dbReference>
<protein>
    <submittedName>
        <fullName evidence="1">Enoyl-(Acyl carrier protein) reductase</fullName>
    </submittedName>
</protein>
<accession>A0A0R2AWW2</accession>
<name>A0A0R2AWW2_9LACO</name>
<organism evidence="1 2">
    <name type="scientific">Ligilactobacillus murinus DSM 20452 = NBRC 14221</name>
    <dbReference type="NCBI Taxonomy" id="1423772"/>
    <lineage>
        <taxon>Bacteria</taxon>
        <taxon>Bacillati</taxon>
        <taxon>Bacillota</taxon>
        <taxon>Bacilli</taxon>
        <taxon>Lactobacillales</taxon>
        <taxon>Lactobacillaceae</taxon>
        <taxon>Ligilactobacillus</taxon>
    </lineage>
</organism>
<dbReference type="SUPFAM" id="SSF51735">
    <property type="entry name" value="NAD(P)-binding Rossmann-fold domains"/>
    <property type="match status" value="1"/>
</dbReference>
<reference evidence="1 2" key="1">
    <citation type="journal article" date="2015" name="Genome Announc.">
        <title>Expanding the biotechnology potential of lactobacilli through comparative genomics of 213 strains and associated genera.</title>
        <authorList>
            <person name="Sun Z."/>
            <person name="Harris H.M."/>
            <person name="McCann A."/>
            <person name="Guo C."/>
            <person name="Argimon S."/>
            <person name="Zhang W."/>
            <person name="Yang X."/>
            <person name="Jeffery I.B."/>
            <person name="Cooney J.C."/>
            <person name="Kagawa T.F."/>
            <person name="Liu W."/>
            <person name="Song Y."/>
            <person name="Salvetti E."/>
            <person name="Wrobel A."/>
            <person name="Rasinkangas P."/>
            <person name="Parkhill J."/>
            <person name="Rea M.C."/>
            <person name="O'Sullivan O."/>
            <person name="Ritari J."/>
            <person name="Douillard F.P."/>
            <person name="Paul Ross R."/>
            <person name="Yang R."/>
            <person name="Briner A.E."/>
            <person name="Felis G.E."/>
            <person name="de Vos W.M."/>
            <person name="Barrangou R."/>
            <person name="Klaenhammer T.R."/>
            <person name="Caufield P.W."/>
            <person name="Cui Y."/>
            <person name="Zhang H."/>
            <person name="O'Toole P.W."/>
        </authorList>
    </citation>
    <scope>NUCLEOTIDE SEQUENCE [LARGE SCALE GENOMIC DNA]</scope>
    <source>
        <strain evidence="1 2">DSM 20452</strain>
    </source>
</reference>
<comment type="caution">
    <text evidence="1">The sequence shown here is derived from an EMBL/GenBank/DDBJ whole genome shotgun (WGS) entry which is preliminary data.</text>
</comment>
<dbReference type="Gene3D" id="3.40.50.720">
    <property type="entry name" value="NAD(P)-binding Rossmann-like Domain"/>
    <property type="match status" value="1"/>
</dbReference>
<dbReference type="EMBL" id="AYYN01000158">
    <property type="protein sequence ID" value="KRM71375.1"/>
    <property type="molecule type" value="Genomic_DNA"/>
</dbReference>
<evidence type="ECO:0000313" key="2">
    <source>
        <dbReference type="Proteomes" id="UP000051612"/>
    </source>
</evidence>
<proteinExistence type="predicted"/>
<dbReference type="Pfam" id="PF13561">
    <property type="entry name" value="adh_short_C2"/>
    <property type="match status" value="1"/>
</dbReference>